<keyword evidence="4" id="KW-0378">Hydrolase</keyword>
<keyword evidence="2" id="KW-0645">Protease</keyword>
<dbReference type="Proteomes" id="UP000289152">
    <property type="component" value="Unassembled WGS sequence"/>
</dbReference>
<comment type="caution">
    <text evidence="9">The sequence shown here is derived from an EMBL/GenBank/DDBJ whole genome shotgun (WGS) entry which is preliminary data.</text>
</comment>
<evidence type="ECO:0000256" key="2">
    <source>
        <dbReference type="ARBA" id="ARBA00022670"/>
    </source>
</evidence>
<evidence type="ECO:0000256" key="4">
    <source>
        <dbReference type="ARBA" id="ARBA00022801"/>
    </source>
</evidence>
<feature type="binding site" evidence="7">
    <location>
        <position position="293"/>
    </location>
    <ligand>
        <name>Zn(2+)</name>
        <dbReference type="ChEBI" id="CHEBI:29105"/>
        <label>2</label>
    </ligand>
</feature>
<evidence type="ECO:0000256" key="7">
    <source>
        <dbReference type="PIRSR" id="PIRSR037217-2"/>
    </source>
</evidence>
<dbReference type="GO" id="GO:0004181">
    <property type="term" value="F:metallocarboxypeptidase activity"/>
    <property type="evidence" value="ECO:0007669"/>
    <property type="project" value="InterPro"/>
</dbReference>
<dbReference type="InterPro" id="IPR036264">
    <property type="entry name" value="Bact_exopeptidase_dim_dom"/>
</dbReference>
<dbReference type="EMBL" id="SDIL01000057">
    <property type="protein sequence ID" value="RXK37912.1"/>
    <property type="molecule type" value="Genomic_DNA"/>
</dbReference>
<dbReference type="InterPro" id="IPR047177">
    <property type="entry name" value="Pept_M20A"/>
</dbReference>
<dbReference type="GO" id="GO:0046872">
    <property type="term" value="F:metal ion binding"/>
    <property type="evidence" value="ECO:0007669"/>
    <property type="project" value="UniProtKB-KW"/>
</dbReference>
<dbReference type="Gene3D" id="1.10.150.900">
    <property type="match status" value="1"/>
</dbReference>
<sequence>MAYGAIHLPVHTRGRATETIEDAPVKAGKRWPIVGLLVLGLVLLSWPSNPVGVSGKGFVVGKLGKGEWNDEKGGKWFGMDRGKEMRLEEDCEQAEAIIPEYNISKVWGEKERIVGWLSGAIKIRTEVFDEMRDIGVDKRWDVFYDFHSYLRDSFPLVHSHFTVTSHNLSLVYELPGSDPTFKPLMLTAHQDVVPVLPSTIDQWTQPPFSGLYDGVRIWGRGAADTKSSLIAILASLEFFLEDSRGKGEKWIPKRGLVLAFGSDEERGGLVGAPKANEYLVDKYGEGSMAMLVDEGNGLLTAFSKTFAAPGVAEKGHADIRLTIRTPGGHSSVPPKHTGIGLLSLFISELERNPHPISINEKSPLYGFMTCAARYGDVSQEVKKGLKDVKNGKKGALDKLPDVLKKSGLDPSRGLGQGNPLEAMMSTTQAADMISGGVKTNALPEVAAVIINHRISLTSSASELHERTASLLIPLCKQYNLSYINWHNQTLLSGDRGSLTVDSPFGYHTEPVSSSPTDISDGAWRVLAGTSRGIWNTRKDKQDGKGELIMAPFMTTGNTDTRRYRQLTPNIYRFRYLPADAAAGAHTVSEWIDAEALVEFTRWYQALILNMDQVDV</sequence>
<dbReference type="Gene3D" id="3.40.630.10">
    <property type="entry name" value="Zn peptidases"/>
    <property type="match status" value="1"/>
</dbReference>
<dbReference type="PANTHER" id="PTHR45962:SF1">
    <property type="entry name" value="N-FATTY-ACYL-AMINO ACID SYNTHASE_HYDROLASE PM20D1"/>
    <property type="match status" value="1"/>
</dbReference>
<evidence type="ECO:0000313" key="9">
    <source>
        <dbReference type="EMBL" id="RXK37912.1"/>
    </source>
</evidence>
<reference evidence="9 10" key="1">
    <citation type="submission" date="2016-06" db="EMBL/GenBank/DDBJ databases">
        <title>Evolution of pathogenesis and genome organization in the Tremellales.</title>
        <authorList>
            <person name="Cuomo C."/>
            <person name="Litvintseva A."/>
            <person name="Heitman J."/>
            <person name="Chen Y."/>
            <person name="Sun S."/>
            <person name="Springer D."/>
            <person name="Dromer F."/>
            <person name="Young S."/>
            <person name="Zeng Q."/>
            <person name="Chapman S."/>
            <person name="Gujja S."/>
            <person name="Saif S."/>
            <person name="Birren B."/>
        </authorList>
    </citation>
    <scope>NUCLEOTIDE SEQUENCE [LARGE SCALE GENOMIC DNA]</scope>
    <source>
        <strain evidence="9 10">ATCC 28783</strain>
    </source>
</reference>
<protein>
    <recommendedName>
        <fullName evidence="8">Peptidase M20 dimerisation domain-containing protein</fullName>
    </recommendedName>
</protein>
<dbReference type="PIRSF" id="PIRSF037217">
    <property type="entry name" value="Carboxypeptidase_S"/>
    <property type="match status" value="1"/>
</dbReference>
<feature type="binding site" evidence="7">
    <location>
        <position position="585"/>
    </location>
    <ligand>
        <name>Zn(2+)</name>
        <dbReference type="ChEBI" id="CHEBI:29105"/>
        <label>1</label>
    </ligand>
</feature>
<dbReference type="STRING" id="5217.A0A4Q1BJZ2"/>
<feature type="binding site" evidence="7">
    <location>
        <position position="265"/>
    </location>
    <ligand>
        <name>Zn(2+)</name>
        <dbReference type="ChEBI" id="CHEBI:29105"/>
        <label>1</label>
    </ligand>
</feature>
<dbReference type="InterPro" id="IPR002933">
    <property type="entry name" value="Peptidase_M20"/>
</dbReference>
<organism evidence="9 10">
    <name type="scientific">Tremella mesenterica</name>
    <name type="common">Jelly fungus</name>
    <dbReference type="NCBI Taxonomy" id="5217"/>
    <lineage>
        <taxon>Eukaryota</taxon>
        <taxon>Fungi</taxon>
        <taxon>Dikarya</taxon>
        <taxon>Basidiomycota</taxon>
        <taxon>Agaricomycotina</taxon>
        <taxon>Tremellomycetes</taxon>
        <taxon>Tremellales</taxon>
        <taxon>Tremellaceae</taxon>
        <taxon>Tremella</taxon>
    </lineage>
</organism>
<dbReference type="PANTHER" id="PTHR45962">
    <property type="entry name" value="N-FATTY-ACYL-AMINO ACID SYNTHASE/HYDROLASE PM20D1"/>
    <property type="match status" value="1"/>
</dbReference>
<dbReference type="CDD" id="cd05674">
    <property type="entry name" value="M20_yscS"/>
    <property type="match status" value="1"/>
</dbReference>
<dbReference type="InterPro" id="IPR001261">
    <property type="entry name" value="ArgE/DapE_CS"/>
</dbReference>
<dbReference type="GO" id="GO:0051603">
    <property type="term" value="P:proteolysis involved in protein catabolic process"/>
    <property type="evidence" value="ECO:0007669"/>
    <property type="project" value="TreeGrafter"/>
</dbReference>
<name>A0A4Q1BJZ2_TREME</name>
<dbReference type="Pfam" id="PF01546">
    <property type="entry name" value="Peptidase_M20"/>
    <property type="match status" value="1"/>
</dbReference>
<dbReference type="GO" id="GO:0000328">
    <property type="term" value="C:fungal-type vacuole lumen"/>
    <property type="evidence" value="ECO:0007669"/>
    <property type="project" value="TreeGrafter"/>
</dbReference>
<feature type="binding site" evidence="7">
    <location>
        <position position="224"/>
    </location>
    <ligand>
        <name>Zn(2+)</name>
        <dbReference type="ChEBI" id="CHEBI:29105"/>
        <label>2</label>
    </ligand>
</feature>
<dbReference type="PROSITE" id="PS00758">
    <property type="entry name" value="ARGE_DAPE_CPG2_1"/>
    <property type="match status" value="1"/>
</dbReference>
<evidence type="ECO:0000256" key="5">
    <source>
        <dbReference type="ARBA" id="ARBA00022833"/>
    </source>
</evidence>
<gene>
    <name evidence="9" type="ORF">M231_04801</name>
</gene>
<dbReference type="AlphaFoldDB" id="A0A4Q1BJZ2"/>
<dbReference type="SUPFAM" id="SSF53187">
    <property type="entry name" value="Zn-dependent exopeptidases"/>
    <property type="match status" value="1"/>
</dbReference>
<evidence type="ECO:0000259" key="8">
    <source>
        <dbReference type="Pfam" id="PF07687"/>
    </source>
</evidence>
<dbReference type="Gene3D" id="3.30.70.360">
    <property type="match status" value="1"/>
</dbReference>
<evidence type="ECO:0000256" key="3">
    <source>
        <dbReference type="ARBA" id="ARBA00022723"/>
    </source>
</evidence>
<dbReference type="VEuPathDB" id="FungiDB:TREMEDRAFT_33687"/>
<comment type="similarity">
    <text evidence="1">Belongs to the peptidase M20A family.</text>
</comment>
<keyword evidence="10" id="KW-1185">Reference proteome</keyword>
<feature type="active site" evidence="6">
    <location>
        <position position="191"/>
    </location>
</feature>
<dbReference type="Pfam" id="PF07687">
    <property type="entry name" value="M20_dimer"/>
    <property type="match status" value="1"/>
</dbReference>
<feature type="binding site" evidence="7">
    <location>
        <position position="224"/>
    </location>
    <ligand>
        <name>Zn(2+)</name>
        <dbReference type="ChEBI" id="CHEBI:29105"/>
        <label>1</label>
    </ligand>
</feature>
<feature type="binding site" evidence="7">
    <location>
        <position position="189"/>
    </location>
    <ligand>
        <name>Zn(2+)</name>
        <dbReference type="ChEBI" id="CHEBI:29105"/>
        <label>2</label>
    </ligand>
</feature>
<feature type="domain" description="Peptidase M20 dimerisation" evidence="8">
    <location>
        <begin position="311"/>
        <end position="477"/>
    </location>
</feature>
<dbReference type="OrthoDB" id="3064516at2759"/>
<dbReference type="SUPFAM" id="SSF55031">
    <property type="entry name" value="Bacterial exopeptidase dimerisation domain"/>
    <property type="match status" value="1"/>
</dbReference>
<dbReference type="InterPro" id="IPR017141">
    <property type="entry name" value="Pept_M20_carboxypep"/>
</dbReference>
<proteinExistence type="inferred from homology"/>
<evidence type="ECO:0000256" key="1">
    <source>
        <dbReference type="ARBA" id="ARBA00006247"/>
    </source>
</evidence>
<dbReference type="InterPro" id="IPR011650">
    <property type="entry name" value="Peptidase_M20_dimer"/>
</dbReference>
<keyword evidence="3 7" id="KW-0479">Metal-binding</keyword>
<evidence type="ECO:0000313" key="10">
    <source>
        <dbReference type="Proteomes" id="UP000289152"/>
    </source>
</evidence>
<dbReference type="InParanoid" id="A0A4Q1BJZ2"/>
<keyword evidence="5 7" id="KW-0862">Zinc</keyword>
<feature type="active site" description="Proton acceptor" evidence="6">
    <location>
        <position position="264"/>
    </location>
</feature>
<evidence type="ECO:0000256" key="6">
    <source>
        <dbReference type="PIRSR" id="PIRSR037217-1"/>
    </source>
</evidence>
<accession>A0A4Q1BJZ2</accession>